<accession>A0ABV1SLM5</accession>
<dbReference type="Proteomes" id="UP001438953">
    <property type="component" value="Unassembled WGS sequence"/>
</dbReference>
<dbReference type="PANTHER" id="PTHR43848">
    <property type="entry name" value="PUTRESCINE TRANSPORT SYSTEM PERMEASE PROTEIN POTI"/>
    <property type="match status" value="1"/>
</dbReference>
<name>A0ABV1SLM5_9RHOB</name>
<feature type="domain" description="ABC transmembrane type-1" evidence="9">
    <location>
        <begin position="61"/>
        <end position="262"/>
    </location>
</feature>
<gene>
    <name evidence="10" type="ORF">VSX56_18760</name>
</gene>
<dbReference type="PROSITE" id="PS50928">
    <property type="entry name" value="ABC_TM1"/>
    <property type="match status" value="1"/>
</dbReference>
<reference evidence="10 11" key="2">
    <citation type="submission" date="2024-06" db="EMBL/GenBank/DDBJ databases">
        <title>Thioclava kandeliae sp. nov. from a rhizosphere soil sample of Kandelia candel in a mangrove.</title>
        <authorList>
            <person name="Mu T."/>
        </authorList>
    </citation>
    <scope>NUCLEOTIDE SEQUENCE [LARGE SCALE GENOMIC DNA]</scope>
    <source>
        <strain evidence="10 11">CPCC 100088</strain>
    </source>
</reference>
<feature type="transmembrane region" description="Helical" evidence="8">
    <location>
        <begin position="240"/>
        <end position="263"/>
    </location>
</feature>
<keyword evidence="11" id="KW-1185">Reference proteome</keyword>
<evidence type="ECO:0000256" key="6">
    <source>
        <dbReference type="ARBA" id="ARBA00022989"/>
    </source>
</evidence>
<organism evidence="10 11">
    <name type="scientific">Thioclava kandeliae</name>
    <dbReference type="NCBI Taxonomy" id="3070818"/>
    <lineage>
        <taxon>Bacteria</taxon>
        <taxon>Pseudomonadati</taxon>
        <taxon>Pseudomonadota</taxon>
        <taxon>Alphaproteobacteria</taxon>
        <taxon>Rhodobacterales</taxon>
        <taxon>Paracoccaceae</taxon>
        <taxon>Thioclava</taxon>
    </lineage>
</organism>
<evidence type="ECO:0000256" key="2">
    <source>
        <dbReference type="ARBA" id="ARBA00007069"/>
    </source>
</evidence>
<dbReference type="InterPro" id="IPR035906">
    <property type="entry name" value="MetI-like_sf"/>
</dbReference>
<feature type="transmembrane region" description="Helical" evidence="8">
    <location>
        <begin position="60"/>
        <end position="84"/>
    </location>
</feature>
<comment type="subcellular location">
    <subcellularLocation>
        <location evidence="1 8">Cell membrane</location>
        <topology evidence="1 8">Multi-pass membrane protein</topology>
    </subcellularLocation>
</comment>
<sequence>MIQKHRFLKCTIVFGLCFLYLPIFSMMVFSFNASSFANIWGGFSFKWYLKLLDDRQLVEAGLLSLKIAAFSATIATVLGTMVALALTRFRAFKGRALLSGAVVAPMMLPQVITGIAMLMLFILMAKWFGWPRQRGFMTVTIAHATYSIAFVTTIVQSRLGSMDGSIEEAAQDLGSRQWQVLRDVTLPVIWPAILSGWLLAFTLSLDDVVIANFTTGPGATTLPLIIWSKVKMGVTPDINALATLIIGGVTVILLAIIITQLGLRRYRPLP</sequence>
<keyword evidence="3 8" id="KW-0813">Transport</keyword>
<evidence type="ECO:0000256" key="7">
    <source>
        <dbReference type="ARBA" id="ARBA00023136"/>
    </source>
</evidence>
<evidence type="ECO:0000256" key="4">
    <source>
        <dbReference type="ARBA" id="ARBA00022475"/>
    </source>
</evidence>
<feature type="transmembrane region" description="Helical" evidence="8">
    <location>
        <begin position="96"/>
        <end position="123"/>
    </location>
</feature>
<comment type="similarity">
    <text evidence="2">Belongs to the binding-protein-dependent transport system permease family. CysTW subfamily.</text>
</comment>
<reference evidence="10 11" key="1">
    <citation type="submission" date="2024-01" db="EMBL/GenBank/DDBJ databases">
        <authorList>
            <person name="Deng Y."/>
            <person name="Su J."/>
        </authorList>
    </citation>
    <scope>NUCLEOTIDE SEQUENCE [LARGE SCALE GENOMIC DNA]</scope>
    <source>
        <strain evidence="10 11">CPCC 100088</strain>
    </source>
</reference>
<evidence type="ECO:0000313" key="11">
    <source>
        <dbReference type="Proteomes" id="UP001438953"/>
    </source>
</evidence>
<proteinExistence type="inferred from homology"/>
<dbReference type="Gene3D" id="1.10.3720.10">
    <property type="entry name" value="MetI-like"/>
    <property type="match status" value="1"/>
</dbReference>
<evidence type="ECO:0000259" key="9">
    <source>
        <dbReference type="PROSITE" id="PS50928"/>
    </source>
</evidence>
<evidence type="ECO:0000313" key="10">
    <source>
        <dbReference type="EMBL" id="MER5173801.1"/>
    </source>
</evidence>
<dbReference type="InterPro" id="IPR051789">
    <property type="entry name" value="Bact_Polyamine_Transport"/>
</dbReference>
<feature type="transmembrane region" description="Helical" evidence="8">
    <location>
        <begin position="209"/>
        <end position="228"/>
    </location>
</feature>
<comment type="caution">
    <text evidence="10">The sequence shown here is derived from an EMBL/GenBank/DDBJ whole genome shotgun (WGS) entry which is preliminary data.</text>
</comment>
<dbReference type="PANTHER" id="PTHR43848:SF2">
    <property type="entry name" value="PUTRESCINE TRANSPORT SYSTEM PERMEASE PROTEIN POTI"/>
    <property type="match status" value="1"/>
</dbReference>
<keyword evidence="6 8" id="KW-1133">Transmembrane helix</keyword>
<keyword evidence="7 8" id="KW-0472">Membrane</keyword>
<feature type="transmembrane region" description="Helical" evidence="8">
    <location>
        <begin position="184"/>
        <end position="203"/>
    </location>
</feature>
<evidence type="ECO:0000256" key="1">
    <source>
        <dbReference type="ARBA" id="ARBA00004651"/>
    </source>
</evidence>
<dbReference type="CDD" id="cd06261">
    <property type="entry name" value="TM_PBP2"/>
    <property type="match status" value="1"/>
</dbReference>
<evidence type="ECO:0000256" key="8">
    <source>
        <dbReference type="RuleBase" id="RU363032"/>
    </source>
</evidence>
<dbReference type="Pfam" id="PF00528">
    <property type="entry name" value="BPD_transp_1"/>
    <property type="match status" value="1"/>
</dbReference>
<dbReference type="EMBL" id="JAYWLC010000030">
    <property type="protein sequence ID" value="MER5173801.1"/>
    <property type="molecule type" value="Genomic_DNA"/>
</dbReference>
<evidence type="ECO:0000256" key="5">
    <source>
        <dbReference type="ARBA" id="ARBA00022692"/>
    </source>
</evidence>
<protein>
    <submittedName>
        <fullName evidence="10">ABC transporter permease</fullName>
    </submittedName>
</protein>
<evidence type="ECO:0000256" key="3">
    <source>
        <dbReference type="ARBA" id="ARBA00022448"/>
    </source>
</evidence>
<dbReference type="RefSeq" id="WP_350939111.1">
    <property type="nucleotide sequence ID" value="NZ_JAYWLC010000030.1"/>
</dbReference>
<feature type="transmembrane region" description="Helical" evidence="8">
    <location>
        <begin position="12"/>
        <end position="40"/>
    </location>
</feature>
<keyword evidence="4" id="KW-1003">Cell membrane</keyword>
<keyword evidence="5 8" id="KW-0812">Transmembrane</keyword>
<dbReference type="SUPFAM" id="SSF161098">
    <property type="entry name" value="MetI-like"/>
    <property type="match status" value="1"/>
</dbReference>
<feature type="transmembrane region" description="Helical" evidence="8">
    <location>
        <begin position="135"/>
        <end position="155"/>
    </location>
</feature>
<dbReference type="InterPro" id="IPR000515">
    <property type="entry name" value="MetI-like"/>
</dbReference>